<dbReference type="InterPro" id="IPR036852">
    <property type="entry name" value="Peptidase_S8/S53_dom_sf"/>
</dbReference>
<dbReference type="EMBL" id="UINC01209579">
    <property type="protein sequence ID" value="SVE32653.1"/>
    <property type="molecule type" value="Genomic_DNA"/>
</dbReference>
<dbReference type="PROSITE" id="PS51892">
    <property type="entry name" value="SUBTILASE"/>
    <property type="match status" value="1"/>
</dbReference>
<protein>
    <recommendedName>
        <fullName evidence="5">Calx-beta domain-containing protein</fullName>
    </recommendedName>
</protein>
<keyword evidence="3" id="KW-0378">Hydrolase</keyword>
<dbReference type="SUPFAM" id="SSF141072">
    <property type="entry name" value="CalX-like"/>
    <property type="match status" value="1"/>
</dbReference>
<keyword evidence="2" id="KW-0677">Repeat</keyword>
<proteinExistence type="predicted"/>
<keyword evidence="4" id="KW-0106">Calcium</keyword>
<dbReference type="InterPro" id="IPR023827">
    <property type="entry name" value="Peptidase_S8_Asp-AS"/>
</dbReference>
<dbReference type="Gene3D" id="3.40.50.200">
    <property type="entry name" value="Peptidase S8/S53 domain"/>
    <property type="match status" value="1"/>
</dbReference>
<dbReference type="GO" id="GO:0006508">
    <property type="term" value="P:proteolysis"/>
    <property type="evidence" value="ECO:0007669"/>
    <property type="project" value="InterPro"/>
</dbReference>
<dbReference type="AlphaFoldDB" id="A0A383CKT8"/>
<feature type="non-terminal residue" evidence="6">
    <location>
        <position position="240"/>
    </location>
</feature>
<dbReference type="SUPFAM" id="SSF52743">
    <property type="entry name" value="Subtilisin-like"/>
    <property type="match status" value="1"/>
</dbReference>
<dbReference type="GO" id="GO:0016020">
    <property type="term" value="C:membrane"/>
    <property type="evidence" value="ECO:0007669"/>
    <property type="project" value="InterPro"/>
</dbReference>
<gene>
    <name evidence="6" type="ORF">METZ01_LOCUS485507</name>
</gene>
<evidence type="ECO:0000259" key="5">
    <source>
        <dbReference type="Pfam" id="PF03160"/>
    </source>
</evidence>
<evidence type="ECO:0000313" key="6">
    <source>
        <dbReference type="EMBL" id="SVE32653.1"/>
    </source>
</evidence>
<sequence length="240" mass="24031">SLLIMGCGSSGSLVKQPSNEHLVVTLSSNTTTLVEYSGTTITITATASKAPEEDIVVTLSSSGTATDGTDYSAVEGQSITIPKGSITGTIAVTPITDTIAEGVETATIAIASVSGGGATELGTQSVTFNISDGLNAGISAPYDSAAATTLAATTEFEQFNSAGTSVQNPLEVINAHKAFGYGLTGKGKLIAILDSGFNTTHQEFSNKTITKTGTLTDATASAYHGTSVSSFAAAEDDGSG</sequence>
<evidence type="ECO:0000256" key="2">
    <source>
        <dbReference type="ARBA" id="ARBA00022737"/>
    </source>
</evidence>
<evidence type="ECO:0000256" key="3">
    <source>
        <dbReference type="ARBA" id="ARBA00022801"/>
    </source>
</evidence>
<dbReference type="InterPro" id="IPR003644">
    <property type="entry name" value="Calx_beta"/>
</dbReference>
<dbReference type="PROSITE" id="PS00136">
    <property type="entry name" value="SUBTILASE_ASP"/>
    <property type="match status" value="1"/>
</dbReference>
<dbReference type="Gene3D" id="2.60.40.2030">
    <property type="match status" value="1"/>
</dbReference>
<reference evidence="6" key="1">
    <citation type="submission" date="2018-05" db="EMBL/GenBank/DDBJ databases">
        <authorList>
            <person name="Lanie J.A."/>
            <person name="Ng W.-L."/>
            <person name="Kazmierczak K.M."/>
            <person name="Andrzejewski T.M."/>
            <person name="Davidsen T.M."/>
            <person name="Wayne K.J."/>
            <person name="Tettelin H."/>
            <person name="Glass J.I."/>
            <person name="Rusch D."/>
            <person name="Podicherti R."/>
            <person name="Tsui H.-C.T."/>
            <person name="Winkler M.E."/>
        </authorList>
    </citation>
    <scope>NUCLEOTIDE SEQUENCE</scope>
</reference>
<dbReference type="GO" id="GO:0004252">
    <property type="term" value="F:serine-type endopeptidase activity"/>
    <property type="evidence" value="ECO:0007669"/>
    <property type="project" value="InterPro"/>
</dbReference>
<accession>A0A383CKT8</accession>
<dbReference type="InterPro" id="IPR038081">
    <property type="entry name" value="CalX-like_sf"/>
</dbReference>
<organism evidence="6">
    <name type="scientific">marine metagenome</name>
    <dbReference type="NCBI Taxonomy" id="408172"/>
    <lineage>
        <taxon>unclassified sequences</taxon>
        <taxon>metagenomes</taxon>
        <taxon>ecological metagenomes</taxon>
    </lineage>
</organism>
<evidence type="ECO:0000256" key="4">
    <source>
        <dbReference type="ARBA" id="ARBA00022837"/>
    </source>
</evidence>
<feature type="domain" description="Calx-beta" evidence="5">
    <location>
        <begin position="19"/>
        <end position="132"/>
    </location>
</feature>
<keyword evidence="1" id="KW-0732">Signal</keyword>
<dbReference type="Pfam" id="PF03160">
    <property type="entry name" value="Calx-beta"/>
    <property type="match status" value="1"/>
</dbReference>
<feature type="non-terminal residue" evidence="6">
    <location>
        <position position="1"/>
    </location>
</feature>
<dbReference type="GO" id="GO:0007154">
    <property type="term" value="P:cell communication"/>
    <property type="evidence" value="ECO:0007669"/>
    <property type="project" value="InterPro"/>
</dbReference>
<evidence type="ECO:0000256" key="1">
    <source>
        <dbReference type="ARBA" id="ARBA00022729"/>
    </source>
</evidence>
<name>A0A383CKT8_9ZZZZ</name>